<feature type="transmembrane region" description="Helical" evidence="8">
    <location>
        <begin position="229"/>
        <end position="253"/>
    </location>
</feature>
<keyword evidence="7 8" id="KW-0472">Membrane</keyword>
<dbReference type="GO" id="GO:0140359">
    <property type="term" value="F:ABC-type transporter activity"/>
    <property type="evidence" value="ECO:0007669"/>
    <property type="project" value="InterPro"/>
</dbReference>
<feature type="transmembrane region" description="Helical" evidence="8">
    <location>
        <begin position="178"/>
        <end position="203"/>
    </location>
</feature>
<feature type="transmembrane region" description="Helical" evidence="8">
    <location>
        <begin position="346"/>
        <end position="367"/>
    </location>
</feature>
<gene>
    <name evidence="10" type="ORF">SpAn4DRAFT_4597</name>
</gene>
<comment type="subcellular location">
    <subcellularLocation>
        <location evidence="1 8">Cell membrane</location>
        <topology evidence="1 8">Multi-pass membrane protein</topology>
    </subcellularLocation>
</comment>
<evidence type="ECO:0000256" key="2">
    <source>
        <dbReference type="ARBA" id="ARBA00007783"/>
    </source>
</evidence>
<reference evidence="11" key="1">
    <citation type="submission" date="2015-03" db="EMBL/GenBank/DDBJ databases">
        <authorList>
            <person name="Nijsse Bart"/>
        </authorList>
    </citation>
    <scope>NUCLEOTIDE SEQUENCE [LARGE SCALE GENOMIC DNA]</scope>
</reference>
<keyword evidence="6 8" id="KW-1133">Transmembrane helix</keyword>
<name>A0A0U1KS54_9FIRM</name>
<feature type="transmembrane region" description="Helical" evidence="8">
    <location>
        <begin position="20"/>
        <end position="40"/>
    </location>
</feature>
<dbReference type="InterPro" id="IPR000412">
    <property type="entry name" value="ABC_2_transport"/>
</dbReference>
<dbReference type="PROSITE" id="PS51012">
    <property type="entry name" value="ABC_TM2"/>
    <property type="match status" value="1"/>
</dbReference>
<dbReference type="InterPro" id="IPR051449">
    <property type="entry name" value="ABC-2_transporter_component"/>
</dbReference>
<feature type="domain" description="ABC transmembrane type-2" evidence="9">
    <location>
        <begin position="135"/>
        <end position="372"/>
    </location>
</feature>
<feature type="transmembrane region" description="Helical" evidence="8">
    <location>
        <begin position="317"/>
        <end position="334"/>
    </location>
</feature>
<dbReference type="Pfam" id="PF12698">
    <property type="entry name" value="ABC2_membrane_3"/>
    <property type="match status" value="1"/>
</dbReference>
<evidence type="ECO:0000256" key="5">
    <source>
        <dbReference type="ARBA" id="ARBA00022692"/>
    </source>
</evidence>
<dbReference type="Proteomes" id="UP000049855">
    <property type="component" value="Unassembled WGS sequence"/>
</dbReference>
<dbReference type="AlphaFoldDB" id="A0A0U1KS54"/>
<feature type="transmembrane region" description="Helical" evidence="8">
    <location>
        <begin position="259"/>
        <end position="281"/>
    </location>
</feature>
<sequence length="374" mass="41962">MIRLRALLIKEFIQMRRDRLTFAMMVVMPILQLLLFGFAINTDVKHLSTIVFDQSLQQEGRDLLSAFQASEYFDMKYVAKNYQEVNEAVESGKAKVGIIIPPDYTDNIKHGRSAAVQVIVDASDSMAASSAISSAQLIGQLRSQEILLKRMQVSQGKQVTSPIDIRIRPWYNPDFISAFYMVPGILGIILTMTMVMITSMAIVRERERGTLEQLIVTPMKSHELILGKIIPYIFVGYVQATLALVVGALVFVVPMKGSIVLLYSLTTLFIIASLSLGVLISTVTRTQMQAMQMSFFVFLPSVLLSGFMFPREAMPQLFYQLGHLLPLTFYLEILRGIVLKGIGINFLWSQVFALIVYILVALSISIVKFQKKIA</sequence>
<protein>
    <recommendedName>
        <fullName evidence="8">Transport permease protein</fullName>
    </recommendedName>
</protein>
<keyword evidence="4 8" id="KW-1003">Cell membrane</keyword>
<dbReference type="InterPro" id="IPR013525">
    <property type="entry name" value="ABC2_TM"/>
</dbReference>
<evidence type="ECO:0000256" key="8">
    <source>
        <dbReference type="RuleBase" id="RU361157"/>
    </source>
</evidence>
<evidence type="ECO:0000256" key="7">
    <source>
        <dbReference type="ARBA" id="ARBA00023136"/>
    </source>
</evidence>
<keyword evidence="5 8" id="KW-0812">Transmembrane</keyword>
<evidence type="ECO:0000256" key="4">
    <source>
        <dbReference type="ARBA" id="ARBA00022475"/>
    </source>
</evidence>
<dbReference type="EMBL" id="CTRP01000002">
    <property type="protein sequence ID" value="CQR70085.1"/>
    <property type="molecule type" value="Genomic_DNA"/>
</dbReference>
<evidence type="ECO:0000313" key="10">
    <source>
        <dbReference type="EMBL" id="CQR70085.1"/>
    </source>
</evidence>
<dbReference type="RefSeq" id="WP_021170711.1">
    <property type="nucleotide sequence ID" value="NZ_CTRP01000002.1"/>
</dbReference>
<keyword evidence="3 8" id="KW-0813">Transport</keyword>
<evidence type="ECO:0000313" key="11">
    <source>
        <dbReference type="Proteomes" id="UP000049855"/>
    </source>
</evidence>
<organism evidence="10 11">
    <name type="scientific">Sporomusa ovata</name>
    <dbReference type="NCBI Taxonomy" id="2378"/>
    <lineage>
        <taxon>Bacteria</taxon>
        <taxon>Bacillati</taxon>
        <taxon>Bacillota</taxon>
        <taxon>Negativicutes</taxon>
        <taxon>Selenomonadales</taxon>
        <taxon>Sporomusaceae</taxon>
        <taxon>Sporomusa</taxon>
    </lineage>
</organism>
<dbReference type="PANTHER" id="PTHR30294:SF29">
    <property type="entry name" value="MULTIDRUG ABC TRANSPORTER PERMEASE YBHS-RELATED"/>
    <property type="match status" value="1"/>
</dbReference>
<evidence type="ECO:0000256" key="1">
    <source>
        <dbReference type="ARBA" id="ARBA00004651"/>
    </source>
</evidence>
<proteinExistence type="inferred from homology"/>
<keyword evidence="11" id="KW-1185">Reference proteome</keyword>
<feature type="transmembrane region" description="Helical" evidence="8">
    <location>
        <begin position="293"/>
        <end position="311"/>
    </location>
</feature>
<evidence type="ECO:0000259" key="9">
    <source>
        <dbReference type="PROSITE" id="PS51012"/>
    </source>
</evidence>
<dbReference type="PANTHER" id="PTHR30294">
    <property type="entry name" value="MEMBRANE COMPONENT OF ABC TRANSPORTER YHHJ-RELATED"/>
    <property type="match status" value="1"/>
</dbReference>
<dbReference type="InterPro" id="IPR047817">
    <property type="entry name" value="ABC2_TM_bact-type"/>
</dbReference>
<evidence type="ECO:0000256" key="3">
    <source>
        <dbReference type="ARBA" id="ARBA00022448"/>
    </source>
</evidence>
<dbReference type="PRINTS" id="PR00164">
    <property type="entry name" value="ABC2TRNSPORT"/>
</dbReference>
<dbReference type="GO" id="GO:0043190">
    <property type="term" value="C:ATP-binding cassette (ABC) transporter complex"/>
    <property type="evidence" value="ECO:0007669"/>
    <property type="project" value="InterPro"/>
</dbReference>
<accession>A0A0U1KS54</accession>
<comment type="similarity">
    <text evidence="2 8">Belongs to the ABC-2 integral membrane protein family.</text>
</comment>
<evidence type="ECO:0000256" key="6">
    <source>
        <dbReference type="ARBA" id="ARBA00022989"/>
    </source>
</evidence>
<dbReference type="Gene3D" id="3.40.1710.10">
    <property type="entry name" value="abc type-2 transporter like domain"/>
    <property type="match status" value="1"/>
</dbReference>